<feature type="compositionally biased region" description="Polar residues" evidence="1">
    <location>
        <begin position="94"/>
        <end position="108"/>
    </location>
</feature>
<evidence type="ECO:0000313" key="2">
    <source>
        <dbReference type="EMBL" id="KAH3693650.1"/>
    </source>
</evidence>
<dbReference type="EMBL" id="JAIWYP010000016">
    <property type="protein sequence ID" value="KAH3693650.1"/>
    <property type="molecule type" value="Genomic_DNA"/>
</dbReference>
<evidence type="ECO:0000313" key="3">
    <source>
        <dbReference type="Proteomes" id="UP000828390"/>
    </source>
</evidence>
<comment type="caution">
    <text evidence="2">The sequence shown here is derived from an EMBL/GenBank/DDBJ whole genome shotgun (WGS) entry which is preliminary data.</text>
</comment>
<gene>
    <name evidence="2" type="ORF">DPMN_081089</name>
</gene>
<sequence>MLIKVHIFFQGRVPNANTGNSDTWARYTQFTDGNRIVGNQLLGNQQFDVKSGVSVGLTQNGFDSMDGSLTKNGFQAGHSQFNSGFPVLAGTSGINGAQTGNSPTRIAGNNNNSNNNLPFQWLRKK</sequence>
<reference evidence="2" key="2">
    <citation type="submission" date="2020-11" db="EMBL/GenBank/DDBJ databases">
        <authorList>
            <person name="McCartney M.A."/>
            <person name="Auch B."/>
            <person name="Kono T."/>
            <person name="Mallez S."/>
            <person name="Becker A."/>
            <person name="Gohl D.M."/>
            <person name="Silverstein K.A.T."/>
            <person name="Koren S."/>
            <person name="Bechman K.B."/>
            <person name="Herman A."/>
            <person name="Abrahante J.E."/>
            <person name="Garbe J."/>
        </authorList>
    </citation>
    <scope>NUCLEOTIDE SEQUENCE</scope>
    <source>
        <strain evidence="2">Duluth1</strain>
        <tissue evidence="2">Whole animal</tissue>
    </source>
</reference>
<name>A0A9D3Y5E6_DREPO</name>
<dbReference type="AlphaFoldDB" id="A0A9D3Y5E6"/>
<evidence type="ECO:0000256" key="1">
    <source>
        <dbReference type="SAM" id="MobiDB-lite"/>
    </source>
</evidence>
<feature type="region of interest" description="Disordered" evidence="1">
    <location>
        <begin position="94"/>
        <end position="117"/>
    </location>
</feature>
<protein>
    <submittedName>
        <fullName evidence="2">Uncharacterized protein</fullName>
    </submittedName>
</protein>
<organism evidence="2 3">
    <name type="scientific">Dreissena polymorpha</name>
    <name type="common">Zebra mussel</name>
    <name type="synonym">Mytilus polymorpha</name>
    <dbReference type="NCBI Taxonomy" id="45954"/>
    <lineage>
        <taxon>Eukaryota</taxon>
        <taxon>Metazoa</taxon>
        <taxon>Spiralia</taxon>
        <taxon>Lophotrochozoa</taxon>
        <taxon>Mollusca</taxon>
        <taxon>Bivalvia</taxon>
        <taxon>Autobranchia</taxon>
        <taxon>Heteroconchia</taxon>
        <taxon>Euheterodonta</taxon>
        <taxon>Imparidentia</taxon>
        <taxon>Neoheterodontei</taxon>
        <taxon>Myida</taxon>
        <taxon>Dreissenoidea</taxon>
        <taxon>Dreissenidae</taxon>
        <taxon>Dreissena</taxon>
    </lineage>
</organism>
<reference evidence="2" key="1">
    <citation type="journal article" date="2019" name="bioRxiv">
        <title>The Genome of the Zebra Mussel, Dreissena polymorpha: A Resource for Invasive Species Research.</title>
        <authorList>
            <person name="McCartney M.A."/>
            <person name="Auch B."/>
            <person name="Kono T."/>
            <person name="Mallez S."/>
            <person name="Zhang Y."/>
            <person name="Obille A."/>
            <person name="Becker A."/>
            <person name="Abrahante J.E."/>
            <person name="Garbe J."/>
            <person name="Badalamenti J.P."/>
            <person name="Herman A."/>
            <person name="Mangelson H."/>
            <person name="Liachko I."/>
            <person name="Sullivan S."/>
            <person name="Sone E.D."/>
            <person name="Koren S."/>
            <person name="Silverstein K.A.T."/>
            <person name="Beckman K.B."/>
            <person name="Gohl D.M."/>
        </authorList>
    </citation>
    <scope>NUCLEOTIDE SEQUENCE</scope>
    <source>
        <strain evidence="2">Duluth1</strain>
        <tissue evidence="2">Whole animal</tissue>
    </source>
</reference>
<accession>A0A9D3Y5E6</accession>
<keyword evidence="3" id="KW-1185">Reference proteome</keyword>
<proteinExistence type="predicted"/>
<dbReference type="Proteomes" id="UP000828390">
    <property type="component" value="Unassembled WGS sequence"/>
</dbReference>